<keyword evidence="2" id="KW-1185">Reference proteome</keyword>
<organism evidence="1 2">
    <name type="scientific">Streptomyces lividans TK24</name>
    <dbReference type="NCBI Taxonomy" id="457428"/>
    <lineage>
        <taxon>Bacteria</taxon>
        <taxon>Bacillati</taxon>
        <taxon>Actinomycetota</taxon>
        <taxon>Actinomycetes</taxon>
        <taxon>Kitasatosporales</taxon>
        <taxon>Streptomycetaceae</taxon>
        <taxon>Streptomyces</taxon>
    </lineage>
</organism>
<sequence length="18" mass="2103">MKRVRPFLETTPGFVPAR</sequence>
<dbReference type="Proteomes" id="UP000028682">
    <property type="component" value="Chromosome"/>
</dbReference>
<dbReference type="EMBL" id="CP009124">
    <property type="protein sequence ID" value="QNR95614.1"/>
    <property type="molecule type" value="Genomic_DNA"/>
</dbReference>
<gene>
    <name evidence="1" type="ORF">SLIV_19412</name>
</gene>
<proteinExistence type="predicted"/>
<protein>
    <submittedName>
        <fullName evidence="1">Uncharacterized protein</fullName>
    </submittedName>
</protein>
<name>A0ABX6TRB2_STRLI</name>
<evidence type="ECO:0000313" key="2">
    <source>
        <dbReference type="Proteomes" id="UP000028682"/>
    </source>
</evidence>
<accession>A0ABX6TRB2</accession>
<evidence type="ECO:0000313" key="1">
    <source>
        <dbReference type="EMBL" id="QNR95614.1"/>
    </source>
</evidence>
<reference evidence="2" key="1">
    <citation type="submission" date="2014-08" db="EMBL/GenBank/DDBJ databases">
        <title>Complete genome sequence of Streptomyces lividans TK24.</title>
        <authorList>
            <consortium name="StrepSynth"/>
            <person name="Ruckert C."/>
            <person name="Fridjonson O.H."/>
            <person name="Lambert C."/>
            <person name="van Wezel G.P."/>
            <person name="Bernaerts K."/>
            <person name="Anne J."/>
            <person name="Economou A."/>
            <person name="Kalinowski J."/>
        </authorList>
    </citation>
    <scope>NUCLEOTIDE SEQUENCE [LARGE SCALE GENOMIC DNA]</scope>
    <source>
        <strain evidence="2">TK24</strain>
    </source>
</reference>